<evidence type="ECO:0000313" key="3">
    <source>
        <dbReference type="Proteomes" id="UP000022910"/>
    </source>
</evidence>
<comment type="caution">
    <text evidence="2">The sequence shown here is derived from an EMBL/GenBank/DDBJ whole genome shotgun (WGS) entry which is preliminary data.</text>
</comment>
<feature type="compositionally biased region" description="Basic and acidic residues" evidence="1">
    <location>
        <begin position="120"/>
        <end position="132"/>
    </location>
</feature>
<organism evidence="2 3">
    <name type="scientific">Rhizophagus irregularis (strain DAOM 197198w)</name>
    <name type="common">Glomus intraradices</name>
    <dbReference type="NCBI Taxonomy" id="1432141"/>
    <lineage>
        <taxon>Eukaryota</taxon>
        <taxon>Fungi</taxon>
        <taxon>Fungi incertae sedis</taxon>
        <taxon>Mucoromycota</taxon>
        <taxon>Glomeromycotina</taxon>
        <taxon>Glomeromycetes</taxon>
        <taxon>Glomerales</taxon>
        <taxon>Glomeraceae</taxon>
        <taxon>Rhizophagus</taxon>
    </lineage>
</organism>
<feature type="region of interest" description="Disordered" evidence="1">
    <location>
        <begin position="118"/>
        <end position="197"/>
    </location>
</feature>
<evidence type="ECO:0000313" key="2">
    <source>
        <dbReference type="EMBL" id="EXX64486.1"/>
    </source>
</evidence>
<feature type="compositionally biased region" description="Low complexity" evidence="1">
    <location>
        <begin position="170"/>
        <end position="181"/>
    </location>
</feature>
<feature type="compositionally biased region" description="Low complexity" evidence="1">
    <location>
        <begin position="142"/>
        <end position="163"/>
    </location>
</feature>
<keyword evidence="3" id="KW-1185">Reference proteome</keyword>
<dbReference type="Proteomes" id="UP000022910">
    <property type="component" value="Unassembled WGS sequence"/>
</dbReference>
<evidence type="ECO:0008006" key="4">
    <source>
        <dbReference type="Google" id="ProtNLM"/>
    </source>
</evidence>
<evidence type="ECO:0000256" key="1">
    <source>
        <dbReference type="SAM" id="MobiDB-lite"/>
    </source>
</evidence>
<accession>A0A015KWU2</accession>
<sequence length="197" mass="22237">MLLSLLAFQKNIREADLLEIANQVNAKALNVPLSISSYKPKPYVYMNFSSFDTLEAAKEMTVAFRGKGLMWHPPNDAHTLCHVCESPGCFLSVCNPRFTRKVNDRLTKLYSCFNAIPQRGHQDSHQSHDKSNSHSRSRSNSRSRNNFFSPRSSNSNNNPNISRPETSSYNNQNNNNNNNKPRNNETSSGSTQSSHKS</sequence>
<proteinExistence type="predicted"/>
<gene>
    <name evidence="2" type="ORF">RirG_142230</name>
</gene>
<feature type="compositionally biased region" description="Low complexity" evidence="1">
    <location>
        <begin position="187"/>
        <end position="197"/>
    </location>
</feature>
<reference evidence="2 3" key="1">
    <citation type="submission" date="2014-02" db="EMBL/GenBank/DDBJ databases">
        <title>Single nucleus genome sequencing reveals high similarity among nuclei of an endomycorrhizal fungus.</title>
        <authorList>
            <person name="Lin K."/>
            <person name="Geurts R."/>
            <person name="Zhang Z."/>
            <person name="Limpens E."/>
            <person name="Saunders D.G."/>
            <person name="Mu D."/>
            <person name="Pang E."/>
            <person name="Cao H."/>
            <person name="Cha H."/>
            <person name="Lin T."/>
            <person name="Zhou Q."/>
            <person name="Shang Y."/>
            <person name="Li Y."/>
            <person name="Ivanov S."/>
            <person name="Sharma T."/>
            <person name="Velzen R.V."/>
            <person name="Ruijter N.D."/>
            <person name="Aanen D.K."/>
            <person name="Win J."/>
            <person name="Kamoun S."/>
            <person name="Bisseling T."/>
            <person name="Huang S."/>
        </authorList>
    </citation>
    <scope>NUCLEOTIDE SEQUENCE [LARGE SCALE GENOMIC DNA]</scope>
    <source>
        <strain evidence="3">DAOM197198w</strain>
    </source>
</reference>
<dbReference type="EMBL" id="JEMT01023144">
    <property type="protein sequence ID" value="EXX64486.1"/>
    <property type="molecule type" value="Genomic_DNA"/>
</dbReference>
<name>A0A015KWU2_RHIIW</name>
<dbReference type="HOGENOM" id="CLU_1384825_0_0_1"/>
<dbReference type="AlphaFoldDB" id="A0A015KWU2"/>
<protein>
    <recommendedName>
        <fullName evidence="4">RRM domain-containing protein</fullName>
    </recommendedName>
</protein>